<dbReference type="GO" id="GO:0031461">
    <property type="term" value="C:cullin-RING ubiquitin ligase complex"/>
    <property type="evidence" value="ECO:0007669"/>
    <property type="project" value="InterPro"/>
</dbReference>
<dbReference type="SUPFAM" id="SSF46785">
    <property type="entry name" value="Winged helix' DNA-binding domain"/>
    <property type="match status" value="1"/>
</dbReference>
<evidence type="ECO:0000256" key="5">
    <source>
        <dbReference type="RuleBase" id="RU003829"/>
    </source>
</evidence>
<dbReference type="Pfam" id="PF00888">
    <property type="entry name" value="Cullin"/>
    <property type="match status" value="1"/>
</dbReference>
<dbReference type="FunFam" id="1.10.10.10:FF:000014">
    <property type="entry name" value="Cullin 1"/>
    <property type="match status" value="1"/>
</dbReference>
<dbReference type="PROSITE" id="PS50069">
    <property type="entry name" value="CULLIN_2"/>
    <property type="match status" value="1"/>
</dbReference>
<dbReference type="InterPro" id="IPR036317">
    <property type="entry name" value="Cullin_homology_sf"/>
</dbReference>
<dbReference type="Gene3D" id="1.20.1310.10">
    <property type="entry name" value="Cullin Repeats"/>
    <property type="match status" value="4"/>
</dbReference>
<organism evidence="7">
    <name type="scientific">Noctiluca scintillans</name>
    <name type="common">Sea sparkle</name>
    <name type="synonym">Red tide dinoflagellate</name>
    <dbReference type="NCBI Taxonomy" id="2966"/>
    <lineage>
        <taxon>Eukaryota</taxon>
        <taxon>Sar</taxon>
        <taxon>Alveolata</taxon>
        <taxon>Dinophyceae</taxon>
        <taxon>Noctilucales</taxon>
        <taxon>Noctilucaceae</taxon>
        <taxon>Noctiluca</taxon>
    </lineage>
</organism>
<evidence type="ECO:0000256" key="1">
    <source>
        <dbReference type="ARBA" id="ARBA00006019"/>
    </source>
</evidence>
<reference evidence="7" key="1">
    <citation type="submission" date="2021-01" db="EMBL/GenBank/DDBJ databases">
        <authorList>
            <person name="Corre E."/>
            <person name="Pelletier E."/>
            <person name="Niang G."/>
            <person name="Scheremetjew M."/>
            <person name="Finn R."/>
            <person name="Kale V."/>
            <person name="Holt S."/>
            <person name="Cochrane G."/>
            <person name="Meng A."/>
            <person name="Brown T."/>
            <person name="Cohen L."/>
        </authorList>
    </citation>
    <scope>NUCLEOTIDE SEQUENCE</scope>
</reference>
<dbReference type="Pfam" id="PF26557">
    <property type="entry name" value="Cullin_AB"/>
    <property type="match status" value="1"/>
</dbReference>
<dbReference type="InterPro" id="IPR016157">
    <property type="entry name" value="Cullin_CS"/>
</dbReference>
<dbReference type="InterPro" id="IPR059120">
    <property type="entry name" value="Cullin-like_AB"/>
</dbReference>
<dbReference type="GO" id="GO:0031625">
    <property type="term" value="F:ubiquitin protein ligase binding"/>
    <property type="evidence" value="ECO:0007669"/>
    <property type="project" value="InterPro"/>
</dbReference>
<accession>A0A7S1AL07</accession>
<evidence type="ECO:0000259" key="6">
    <source>
        <dbReference type="PROSITE" id="PS50069"/>
    </source>
</evidence>
<protein>
    <recommendedName>
        <fullName evidence="6">Cullin family profile domain-containing protein</fullName>
    </recommendedName>
</protein>
<dbReference type="InterPro" id="IPR001373">
    <property type="entry name" value="Cullin_N"/>
</dbReference>
<dbReference type="InterPro" id="IPR016158">
    <property type="entry name" value="Cullin_homology"/>
</dbReference>
<dbReference type="SUPFAM" id="SSF75632">
    <property type="entry name" value="Cullin homology domain"/>
    <property type="match status" value="1"/>
</dbReference>
<evidence type="ECO:0000256" key="2">
    <source>
        <dbReference type="ARBA" id="ARBA00022499"/>
    </source>
</evidence>
<keyword evidence="2" id="KW-1017">Isopeptide bond</keyword>
<dbReference type="InterPro" id="IPR036388">
    <property type="entry name" value="WH-like_DNA-bd_sf"/>
</dbReference>
<dbReference type="SUPFAM" id="SSF74788">
    <property type="entry name" value="Cullin repeat-like"/>
    <property type="match status" value="1"/>
</dbReference>
<evidence type="ECO:0000256" key="4">
    <source>
        <dbReference type="PROSITE-ProRule" id="PRU00330"/>
    </source>
</evidence>
<dbReference type="Pfam" id="PF10557">
    <property type="entry name" value="Cullin_Nedd8"/>
    <property type="match status" value="1"/>
</dbReference>
<dbReference type="PROSITE" id="PS01256">
    <property type="entry name" value="CULLIN_1"/>
    <property type="match status" value="1"/>
</dbReference>
<dbReference type="SMART" id="SM00182">
    <property type="entry name" value="CULLIN"/>
    <property type="match status" value="1"/>
</dbReference>
<dbReference type="GO" id="GO:0006511">
    <property type="term" value="P:ubiquitin-dependent protein catabolic process"/>
    <property type="evidence" value="ECO:0007669"/>
    <property type="project" value="InterPro"/>
</dbReference>
<sequence>MSIASIVPLEEGWEKIKNEGIKVLEEFLDSGHIRSSVPQQVDPKKPRNVFSKANYAELYTTVYNMCTQRTPNNWSEQLYRRYGEAMSDYIQRQVLPALREKSDIPLIKELLQRWNNHKIYVKWMDRFFTYLDRYFVKLQSVEPLYNRGYSIFHQLVFEECKKDTRNALLRVINLERQGEHIDQDLVKGVVDMFIDLGIGNLNVYTTELEEAFLPATSDYFVRQASGWLSEDSFPEYLRKSEVALTAEEQRVTNYLHRSTQQKLKYVVIQALLAHPQNQLLEKETGVVHLLDNDKRDDLSRMWRMFTLVDNGLAPIAQAFRQYVTDRGNKIVGDRVEQSKQLASKAEALGDPSFIQTLLDLHDRFKGIVHECFSQDSLFQKSLKEAFEVFVNRDIGKYSFAHLMSSFCDRILKKSGERLSDDQVETLLTKMVELFSFLSDKDLFAEIYRNQLSKRLLYETSASEDAEKSMIAKLKMKCGAQFTSKLEGMITDLSLASDLQKDFREHCDLLSEGKSALGGIDFNVTVLTTGFWPSYQVNDANLCPEMQKAIQVFHNFYNNRTQHRRLQWIHSLGQANIAAKLNKRHDLLVNSYQALILLLFTKDETHDLTFIQNATGLDLVLTKKLLATLSISKYKILSKSGADAKTIEDDATFTPNENFQCPHRKIKIPPPASEETHNKERVEEDRSIAIEAAIVRIMKMRKQLSHQQLVTEVLTQLAFFKPVPKLIKQRIEHLIEREYLERDPNQASMYRYLA</sequence>
<dbReference type="InterPro" id="IPR036390">
    <property type="entry name" value="WH_DNA-bd_sf"/>
</dbReference>
<dbReference type="FunFam" id="1.20.1310.10:FF:000002">
    <property type="entry name" value="cullin-3 isoform X1"/>
    <property type="match status" value="1"/>
</dbReference>
<dbReference type="PANTHER" id="PTHR11932">
    <property type="entry name" value="CULLIN"/>
    <property type="match status" value="1"/>
</dbReference>
<dbReference type="InterPro" id="IPR016159">
    <property type="entry name" value="Cullin_repeat-like_dom_sf"/>
</dbReference>
<dbReference type="Gene3D" id="3.30.230.130">
    <property type="entry name" value="Cullin, Chain C, Domain 2"/>
    <property type="match status" value="1"/>
</dbReference>
<dbReference type="EMBL" id="HBFQ01045205">
    <property type="protein sequence ID" value="CAD8857769.1"/>
    <property type="molecule type" value="Transcribed_RNA"/>
</dbReference>
<dbReference type="SMART" id="SM00884">
    <property type="entry name" value="Cullin_Nedd8"/>
    <property type="match status" value="1"/>
</dbReference>
<dbReference type="AlphaFoldDB" id="A0A7S1AL07"/>
<dbReference type="FunFam" id="1.20.1310.10:FF:000001">
    <property type="entry name" value="Cullin 3"/>
    <property type="match status" value="1"/>
</dbReference>
<dbReference type="Gene3D" id="1.10.10.10">
    <property type="entry name" value="Winged helix-like DNA-binding domain superfamily/Winged helix DNA-binding domain"/>
    <property type="match status" value="1"/>
</dbReference>
<feature type="domain" description="Cullin family profile" evidence="6">
    <location>
        <begin position="398"/>
        <end position="629"/>
    </location>
</feature>
<evidence type="ECO:0000313" key="7">
    <source>
        <dbReference type="EMBL" id="CAD8857769.1"/>
    </source>
</evidence>
<dbReference type="InterPro" id="IPR045093">
    <property type="entry name" value="Cullin"/>
</dbReference>
<dbReference type="InterPro" id="IPR019559">
    <property type="entry name" value="Cullin_neddylation_domain"/>
</dbReference>
<comment type="similarity">
    <text evidence="1 4 5">Belongs to the cullin family.</text>
</comment>
<keyword evidence="3" id="KW-0832">Ubl conjugation</keyword>
<name>A0A7S1AL07_NOCSC</name>
<gene>
    <name evidence="7" type="ORF">NSCI0253_LOCUS32121</name>
</gene>
<evidence type="ECO:0000256" key="3">
    <source>
        <dbReference type="ARBA" id="ARBA00022843"/>
    </source>
</evidence>
<proteinExistence type="inferred from homology"/>